<dbReference type="EMBL" id="BKCJ010002703">
    <property type="protein sequence ID" value="GEU50359.1"/>
    <property type="molecule type" value="Genomic_DNA"/>
</dbReference>
<sequence length="192" mass="20170">MGQTNGGIGQTSGGMGQTSGVGRGQRGGGMSQRGGGRGQRGSHTWPMWDRNNTPPFEVPTSSLVTAMLVTVGTPSLGLSHHSIGHHTELVGHEAYVPYSDGLGTGALFTLGGLGLPGIVLIISGDDDIVAFGRAALRMWCLQPWQVPMLVTKPQVPLELGADADGKPQVLLELGNYQVKDLLAEKEYIANQE</sequence>
<gene>
    <name evidence="2" type="ORF">Tci_022337</name>
</gene>
<evidence type="ECO:0000313" key="2">
    <source>
        <dbReference type="EMBL" id="GEU50359.1"/>
    </source>
</evidence>
<accession>A0A6L2KN14</accession>
<feature type="region of interest" description="Disordered" evidence="1">
    <location>
        <begin position="1"/>
        <end position="54"/>
    </location>
</feature>
<name>A0A6L2KN14_TANCI</name>
<organism evidence="2">
    <name type="scientific">Tanacetum cinerariifolium</name>
    <name type="common">Dalmatian daisy</name>
    <name type="synonym">Chrysanthemum cinerariifolium</name>
    <dbReference type="NCBI Taxonomy" id="118510"/>
    <lineage>
        <taxon>Eukaryota</taxon>
        <taxon>Viridiplantae</taxon>
        <taxon>Streptophyta</taxon>
        <taxon>Embryophyta</taxon>
        <taxon>Tracheophyta</taxon>
        <taxon>Spermatophyta</taxon>
        <taxon>Magnoliopsida</taxon>
        <taxon>eudicotyledons</taxon>
        <taxon>Gunneridae</taxon>
        <taxon>Pentapetalae</taxon>
        <taxon>asterids</taxon>
        <taxon>campanulids</taxon>
        <taxon>Asterales</taxon>
        <taxon>Asteraceae</taxon>
        <taxon>Asteroideae</taxon>
        <taxon>Anthemideae</taxon>
        <taxon>Anthemidinae</taxon>
        <taxon>Tanacetum</taxon>
    </lineage>
</organism>
<protein>
    <submittedName>
        <fullName evidence="2">Uncharacterized protein</fullName>
    </submittedName>
</protein>
<dbReference type="AlphaFoldDB" id="A0A6L2KN14"/>
<evidence type="ECO:0000256" key="1">
    <source>
        <dbReference type="SAM" id="MobiDB-lite"/>
    </source>
</evidence>
<proteinExistence type="predicted"/>
<reference evidence="2" key="1">
    <citation type="journal article" date="2019" name="Sci. Rep.">
        <title>Draft genome of Tanacetum cinerariifolium, the natural source of mosquito coil.</title>
        <authorList>
            <person name="Yamashiro T."/>
            <person name="Shiraishi A."/>
            <person name="Satake H."/>
            <person name="Nakayama K."/>
        </authorList>
    </citation>
    <scope>NUCLEOTIDE SEQUENCE</scope>
</reference>
<feature type="compositionally biased region" description="Gly residues" evidence="1">
    <location>
        <begin position="1"/>
        <end position="39"/>
    </location>
</feature>
<comment type="caution">
    <text evidence="2">The sequence shown here is derived from an EMBL/GenBank/DDBJ whole genome shotgun (WGS) entry which is preliminary data.</text>
</comment>